<dbReference type="EMBL" id="LAYC01000001">
    <property type="protein sequence ID" value="KYK59553.1"/>
    <property type="molecule type" value="Genomic_DNA"/>
</dbReference>
<gene>
    <name evidence="2" type="ORF">DCS_00683</name>
</gene>
<evidence type="ECO:0000313" key="2">
    <source>
        <dbReference type="EMBL" id="KYK59553.1"/>
    </source>
</evidence>
<comment type="caution">
    <text evidence="2">The sequence shown here is derived from an EMBL/GenBank/DDBJ whole genome shotgun (WGS) entry which is preliminary data.</text>
</comment>
<organism evidence="2 3">
    <name type="scientific">Drechmeria coniospora</name>
    <name type="common">Nematophagous fungus</name>
    <name type="synonym">Meria coniospora</name>
    <dbReference type="NCBI Taxonomy" id="98403"/>
    <lineage>
        <taxon>Eukaryota</taxon>
        <taxon>Fungi</taxon>
        <taxon>Dikarya</taxon>
        <taxon>Ascomycota</taxon>
        <taxon>Pezizomycotina</taxon>
        <taxon>Sordariomycetes</taxon>
        <taxon>Hypocreomycetidae</taxon>
        <taxon>Hypocreales</taxon>
        <taxon>Ophiocordycipitaceae</taxon>
        <taxon>Drechmeria</taxon>
    </lineage>
</organism>
<feature type="region of interest" description="Disordered" evidence="1">
    <location>
        <begin position="420"/>
        <end position="472"/>
    </location>
</feature>
<proteinExistence type="predicted"/>
<protein>
    <recommendedName>
        <fullName evidence="4">F-box domain-containing protein</fullName>
    </recommendedName>
</protein>
<dbReference type="RefSeq" id="XP_040658905.1">
    <property type="nucleotide sequence ID" value="XM_040798022.1"/>
</dbReference>
<sequence>MHSINSVTAVLGSFFLAAFGGRWWCQWWRRWHRGLKSLPSVSSTTGTLQPAQSMTTTMTAAPARIPREKGTAEKVVAAADGPREYQGSQEPPGCSGMGSHLLQLPTDVLILLCDQLEPPETLALLVSCRSLYALRDSMRRQTDMASPTDRRRFLLLLERDDRLGRGVFYCHACNYLHPFQPSWGPRSDDEARAASGPYHCGSRDLFAPVGNRFGLSYTHARLVMNRHLFGDDRGIPLSNLCVEHAEQRGPARILCRTDACIDVDELFLCRTYSFAVAADDAAALAAWTGPRDFRLCEHTSFFSNTSVFRQSIAVLQPASASASASAPVPFAACSSIPGSCALCLTDYDVTISPPARDGLPRHVTVRAYHQLGACRSPSDWKWARFTEACRPHLFFPNKPNRRGSSFGPGAVRERWVKMRSAPPFPSQSPSSSPSPPPTLPQLKTPEERSRGVANPWSTWSWPDTKPLSVAVN</sequence>
<reference evidence="2 3" key="1">
    <citation type="journal article" date="2016" name="Sci. Rep.">
        <title>Insights into Adaptations to a Near-Obligate Nematode Endoparasitic Lifestyle from the Finished Genome of Drechmeria coniospora.</title>
        <authorList>
            <person name="Zhang L."/>
            <person name="Zhou Z."/>
            <person name="Guo Q."/>
            <person name="Fokkens L."/>
            <person name="Miskei M."/>
            <person name="Pocsi I."/>
            <person name="Zhang W."/>
            <person name="Chen M."/>
            <person name="Wang L."/>
            <person name="Sun Y."/>
            <person name="Donzelli B.G."/>
            <person name="Gibson D.M."/>
            <person name="Nelson D.R."/>
            <person name="Luo J.G."/>
            <person name="Rep M."/>
            <person name="Liu H."/>
            <person name="Yang S."/>
            <person name="Wang J."/>
            <person name="Krasnoff S.B."/>
            <person name="Xu Y."/>
            <person name="Molnar I."/>
            <person name="Lin M."/>
        </authorList>
    </citation>
    <scope>NUCLEOTIDE SEQUENCE [LARGE SCALE GENOMIC DNA]</scope>
    <source>
        <strain evidence="2 3">ARSEF 6962</strain>
    </source>
</reference>
<keyword evidence="3" id="KW-1185">Reference proteome</keyword>
<dbReference type="AlphaFoldDB" id="A0A151GR36"/>
<dbReference type="STRING" id="98403.A0A151GR36"/>
<dbReference type="Proteomes" id="UP000076580">
    <property type="component" value="Chromosome 01"/>
</dbReference>
<dbReference type="GeneID" id="63713326"/>
<evidence type="ECO:0000256" key="1">
    <source>
        <dbReference type="SAM" id="MobiDB-lite"/>
    </source>
</evidence>
<evidence type="ECO:0008006" key="4">
    <source>
        <dbReference type="Google" id="ProtNLM"/>
    </source>
</evidence>
<feature type="compositionally biased region" description="Pro residues" evidence="1">
    <location>
        <begin position="422"/>
        <end position="439"/>
    </location>
</feature>
<evidence type="ECO:0000313" key="3">
    <source>
        <dbReference type="Proteomes" id="UP000076580"/>
    </source>
</evidence>
<accession>A0A151GR36</accession>
<dbReference type="InParanoid" id="A0A151GR36"/>
<name>A0A151GR36_DRECN</name>